<comment type="caution">
    <text evidence="8">The sequence shown here is derived from an EMBL/GenBank/DDBJ whole genome shotgun (WGS) entry which is preliminary data.</text>
</comment>
<dbReference type="GO" id="GO:0016616">
    <property type="term" value="F:oxidoreductase activity, acting on the CH-OH group of donors, NAD or NADP as acceptor"/>
    <property type="evidence" value="ECO:0007669"/>
    <property type="project" value="InterPro"/>
</dbReference>
<dbReference type="Pfam" id="PF08240">
    <property type="entry name" value="ADH_N"/>
    <property type="match status" value="1"/>
</dbReference>
<dbReference type="SUPFAM" id="SSF51735">
    <property type="entry name" value="NAD(P)-binding Rossmann-fold domains"/>
    <property type="match status" value="1"/>
</dbReference>
<dbReference type="OrthoDB" id="9809185at2"/>
<dbReference type="Proteomes" id="UP000233491">
    <property type="component" value="Unassembled WGS sequence"/>
</dbReference>
<dbReference type="CDD" id="cd05285">
    <property type="entry name" value="sorbitol_DH"/>
    <property type="match status" value="1"/>
</dbReference>
<organism evidence="8 9">
    <name type="scientific">Pleomorphomonas diazotrophica</name>
    <dbReference type="NCBI Taxonomy" id="1166257"/>
    <lineage>
        <taxon>Bacteria</taxon>
        <taxon>Pseudomonadati</taxon>
        <taxon>Pseudomonadota</taxon>
        <taxon>Alphaproteobacteria</taxon>
        <taxon>Hyphomicrobiales</taxon>
        <taxon>Pleomorphomonadaceae</taxon>
        <taxon>Pleomorphomonas</taxon>
    </lineage>
</organism>
<keyword evidence="3 6" id="KW-0479">Metal-binding</keyword>
<dbReference type="SMART" id="SM00829">
    <property type="entry name" value="PKS_ER"/>
    <property type="match status" value="1"/>
</dbReference>
<evidence type="ECO:0000256" key="3">
    <source>
        <dbReference type="ARBA" id="ARBA00022723"/>
    </source>
</evidence>
<dbReference type="InterPro" id="IPR045306">
    <property type="entry name" value="SDH-like"/>
</dbReference>
<keyword evidence="5" id="KW-0560">Oxidoreductase</keyword>
<proteinExistence type="inferred from homology"/>
<dbReference type="InterPro" id="IPR002328">
    <property type="entry name" value="ADH_Zn_CS"/>
</dbReference>
<dbReference type="Gene3D" id="3.90.180.10">
    <property type="entry name" value="Medium-chain alcohol dehydrogenases, catalytic domain"/>
    <property type="match status" value="1"/>
</dbReference>
<keyword evidence="4 6" id="KW-0862">Zinc</keyword>
<dbReference type="InterPro" id="IPR020843">
    <property type="entry name" value="ER"/>
</dbReference>
<evidence type="ECO:0000256" key="5">
    <source>
        <dbReference type="ARBA" id="ARBA00023002"/>
    </source>
</evidence>
<dbReference type="PROSITE" id="PS00059">
    <property type="entry name" value="ADH_ZINC"/>
    <property type="match status" value="1"/>
</dbReference>
<evidence type="ECO:0000256" key="2">
    <source>
        <dbReference type="ARBA" id="ARBA00008072"/>
    </source>
</evidence>
<dbReference type="GO" id="GO:0008270">
    <property type="term" value="F:zinc ion binding"/>
    <property type="evidence" value="ECO:0007669"/>
    <property type="project" value="InterPro"/>
</dbReference>
<dbReference type="RefSeq" id="WP_101288468.1">
    <property type="nucleotide sequence ID" value="NZ_FOUQ01000003.1"/>
</dbReference>
<dbReference type="InterPro" id="IPR036291">
    <property type="entry name" value="NAD(P)-bd_dom_sf"/>
</dbReference>
<comment type="similarity">
    <text evidence="2 6">Belongs to the zinc-containing alcohol dehydrogenase family.</text>
</comment>
<dbReference type="PANTHER" id="PTHR43161:SF9">
    <property type="entry name" value="SORBITOL DEHYDROGENASE"/>
    <property type="match status" value="1"/>
</dbReference>
<gene>
    <name evidence="8" type="ORF">CXZ10_07200</name>
</gene>
<evidence type="ECO:0000313" key="8">
    <source>
        <dbReference type="EMBL" id="PKR89956.1"/>
    </source>
</evidence>
<accession>A0A1I4S4I2</accession>
<dbReference type="AlphaFoldDB" id="A0A1I4S4I2"/>
<dbReference type="Gene3D" id="3.40.50.720">
    <property type="entry name" value="NAD(P)-binding Rossmann-like Domain"/>
    <property type="match status" value="1"/>
</dbReference>
<dbReference type="SUPFAM" id="SSF50129">
    <property type="entry name" value="GroES-like"/>
    <property type="match status" value="1"/>
</dbReference>
<evidence type="ECO:0000259" key="7">
    <source>
        <dbReference type="SMART" id="SM00829"/>
    </source>
</evidence>
<keyword evidence="9" id="KW-1185">Reference proteome</keyword>
<feature type="domain" description="Enoyl reductase (ER)" evidence="7">
    <location>
        <begin position="10"/>
        <end position="339"/>
    </location>
</feature>
<evidence type="ECO:0000256" key="4">
    <source>
        <dbReference type="ARBA" id="ARBA00022833"/>
    </source>
</evidence>
<protein>
    <submittedName>
        <fullName evidence="8">NAD(P)-dependent alcohol dehydrogenase</fullName>
    </submittedName>
</protein>
<evidence type="ECO:0000256" key="6">
    <source>
        <dbReference type="RuleBase" id="RU361277"/>
    </source>
</evidence>
<dbReference type="InterPro" id="IPR013154">
    <property type="entry name" value="ADH-like_N"/>
</dbReference>
<dbReference type="InterPro" id="IPR013149">
    <property type="entry name" value="ADH-like_C"/>
</dbReference>
<sequence length="347" mass="36648">MKVKAVVLEGIGDIRLRDIEVPGTLEPAADEVRVAIKAVGVCGSDVHYYKHGRIGDFIVNEPMVLGHEASGVVTAVGAKVSHLKVGDRVCMEPGIPDFGSRQTLEGHYNLDPAVRFWATPPIHGCLTPEVVHPAALTYKLPDSVSFAEGAMVEPLAIGVYAAAKGAIRPGDIAVVAGAGTIGMMVAFAALASGCSEVIVSDVAKAKLDIVAKVPGVIAVDLTKEKLADVVARRTAGKGADLFFEASGAPKAFDDMLDVVTQGGRVVLVGMPQDRVPIDVVALEVKEISLTGIFRYANVWDRTLALLGSGKIDLKPLISATYPFDKSIEAFERAAEQRPTDVKVQITF</sequence>
<evidence type="ECO:0000313" key="9">
    <source>
        <dbReference type="Proteomes" id="UP000233491"/>
    </source>
</evidence>
<comment type="cofactor">
    <cofactor evidence="1 6">
        <name>Zn(2+)</name>
        <dbReference type="ChEBI" id="CHEBI:29105"/>
    </cofactor>
</comment>
<name>A0A1I4S4I2_9HYPH</name>
<reference evidence="8 9" key="1">
    <citation type="submission" date="2017-12" db="EMBL/GenBank/DDBJ databases">
        <title>Anaerobic carbon monoxide metabolism by Pleomorphomonas carboxyditropha sp. nov., a new mesophilic hydrogenogenic carboxidotroph.</title>
        <authorList>
            <person name="Esquivel-Elizondo S."/>
            <person name="Krajmalnik-Brown R."/>
        </authorList>
    </citation>
    <scope>NUCLEOTIDE SEQUENCE [LARGE SCALE GENOMIC DNA]</scope>
    <source>
        <strain evidence="8 9">R5-392</strain>
    </source>
</reference>
<evidence type="ECO:0000256" key="1">
    <source>
        <dbReference type="ARBA" id="ARBA00001947"/>
    </source>
</evidence>
<dbReference type="EMBL" id="PJNW01000003">
    <property type="protein sequence ID" value="PKR89956.1"/>
    <property type="molecule type" value="Genomic_DNA"/>
</dbReference>
<dbReference type="InterPro" id="IPR011032">
    <property type="entry name" value="GroES-like_sf"/>
</dbReference>
<dbReference type="Pfam" id="PF00107">
    <property type="entry name" value="ADH_zinc_N"/>
    <property type="match status" value="1"/>
</dbReference>
<dbReference type="PANTHER" id="PTHR43161">
    <property type="entry name" value="SORBITOL DEHYDROGENASE"/>
    <property type="match status" value="1"/>
</dbReference>